<dbReference type="Proteomes" id="UP001153331">
    <property type="component" value="Unassembled WGS sequence"/>
</dbReference>
<dbReference type="EMBL" id="JAPHNI010000720">
    <property type="protein sequence ID" value="KAJ8108631.1"/>
    <property type="molecule type" value="Genomic_DNA"/>
</dbReference>
<name>A0ACC2I1K0_9PLEO</name>
<keyword evidence="2" id="KW-1185">Reference proteome</keyword>
<gene>
    <name evidence="1" type="ORF">OPT61_g8036</name>
</gene>
<evidence type="ECO:0000313" key="1">
    <source>
        <dbReference type="EMBL" id="KAJ8108631.1"/>
    </source>
</evidence>
<proteinExistence type="predicted"/>
<sequence length="395" mass="44242">MVYHQIKIAVAEKQIASAGKAVGIACKLSAACSEGGLHIVRRLEFSDGDTWIARVQKTPASSDSYKRLLHEVCTIRVIQQRSNIPVPRTVACCTAEDNPVGAAFTIQQYVHADTGMNVLGEDFPKKLLMTPGWEERYYGAMARIQAEISSVHFPMIGCITETSDGYSVGPIPGIGGPFETPADFFAQWATGAVFPLSKEKVEQRTPPEYFEEVWKSIVGFPSQIAEFAKSYNFREGPFPVIHGDLYRSNILIDNDCNVKAIIDWETAIVAPWELVEFIKDLGVVLAVMNGTSYQEPPSVRERRDKQRTYIKYVEKTEEKQLLDGTLSSVLGDSAVQDFARAFWLWHDGKPHTKQFGVKSEEDERAQTSSLNTIWYLPPCPNPERAIRDRPYDAVK</sequence>
<comment type="caution">
    <text evidence="1">The sequence shown here is derived from an EMBL/GenBank/DDBJ whole genome shotgun (WGS) entry which is preliminary data.</text>
</comment>
<evidence type="ECO:0000313" key="2">
    <source>
        <dbReference type="Proteomes" id="UP001153331"/>
    </source>
</evidence>
<accession>A0ACC2I1K0</accession>
<organism evidence="1 2">
    <name type="scientific">Boeremia exigua</name>
    <dbReference type="NCBI Taxonomy" id="749465"/>
    <lineage>
        <taxon>Eukaryota</taxon>
        <taxon>Fungi</taxon>
        <taxon>Dikarya</taxon>
        <taxon>Ascomycota</taxon>
        <taxon>Pezizomycotina</taxon>
        <taxon>Dothideomycetes</taxon>
        <taxon>Pleosporomycetidae</taxon>
        <taxon>Pleosporales</taxon>
        <taxon>Pleosporineae</taxon>
        <taxon>Didymellaceae</taxon>
        <taxon>Boeremia</taxon>
    </lineage>
</organism>
<reference evidence="1" key="1">
    <citation type="submission" date="2022-11" db="EMBL/GenBank/DDBJ databases">
        <title>Genome Sequence of Boeremia exigua.</title>
        <authorList>
            <person name="Buettner E."/>
        </authorList>
    </citation>
    <scope>NUCLEOTIDE SEQUENCE</scope>
    <source>
        <strain evidence="1">CU02</strain>
    </source>
</reference>
<protein>
    <submittedName>
        <fullName evidence="1">Uncharacterized protein</fullName>
    </submittedName>
</protein>